<feature type="region of interest" description="Disordered" evidence="1">
    <location>
        <begin position="1"/>
        <end position="34"/>
    </location>
</feature>
<gene>
    <name evidence="2" type="ORF">K0U00_35925</name>
</gene>
<feature type="non-terminal residue" evidence="2">
    <location>
        <position position="70"/>
    </location>
</feature>
<evidence type="ECO:0000313" key="2">
    <source>
        <dbReference type="EMBL" id="MBW7459459.1"/>
    </source>
</evidence>
<comment type="caution">
    <text evidence="2">The sequence shown here is derived from an EMBL/GenBank/DDBJ whole genome shotgun (WGS) entry which is preliminary data.</text>
</comment>
<sequence length="70" mass="7237">MSDVKKTAADGQKTGGIGTKLQEQSAASPQAGLNAQAAGSVNSSLLPTYARYPITLVKGEGSWLWDDKGN</sequence>
<reference evidence="2 3" key="1">
    <citation type="submission" date="2021-07" db="EMBL/GenBank/DDBJ databases">
        <title>Paenibacillus radiodurans sp. nov., isolated from the southeastern edge of Tengger Desert.</title>
        <authorList>
            <person name="Zhang G."/>
        </authorList>
    </citation>
    <scope>NUCLEOTIDE SEQUENCE [LARGE SCALE GENOMIC DNA]</scope>
    <source>
        <strain evidence="2 3">CCM 7311</strain>
    </source>
</reference>
<proteinExistence type="predicted"/>
<keyword evidence="3" id="KW-1185">Reference proteome</keyword>
<dbReference type="Gene3D" id="3.90.1150.10">
    <property type="entry name" value="Aspartate Aminotransferase, domain 1"/>
    <property type="match status" value="1"/>
</dbReference>
<dbReference type="InterPro" id="IPR015422">
    <property type="entry name" value="PyrdxlP-dep_Trfase_small"/>
</dbReference>
<evidence type="ECO:0000313" key="3">
    <source>
        <dbReference type="Proteomes" id="UP001519887"/>
    </source>
</evidence>
<evidence type="ECO:0000256" key="1">
    <source>
        <dbReference type="SAM" id="MobiDB-lite"/>
    </source>
</evidence>
<feature type="compositionally biased region" description="Polar residues" evidence="1">
    <location>
        <begin position="21"/>
        <end position="34"/>
    </location>
</feature>
<dbReference type="Proteomes" id="UP001519887">
    <property type="component" value="Unassembled WGS sequence"/>
</dbReference>
<accession>A0ABS7CEX8</accession>
<organism evidence="2 3">
    <name type="scientific">Paenibacillus sepulcri</name>
    <dbReference type="NCBI Taxonomy" id="359917"/>
    <lineage>
        <taxon>Bacteria</taxon>
        <taxon>Bacillati</taxon>
        <taxon>Bacillota</taxon>
        <taxon>Bacilli</taxon>
        <taxon>Bacillales</taxon>
        <taxon>Paenibacillaceae</taxon>
        <taxon>Paenibacillus</taxon>
    </lineage>
</organism>
<evidence type="ECO:0008006" key="4">
    <source>
        <dbReference type="Google" id="ProtNLM"/>
    </source>
</evidence>
<protein>
    <recommendedName>
        <fullName evidence="4">Aspartate aminotransferase family protein</fullName>
    </recommendedName>
</protein>
<name>A0ABS7CEX8_9BACL</name>
<dbReference type="EMBL" id="JAHZIK010001654">
    <property type="protein sequence ID" value="MBW7459459.1"/>
    <property type="molecule type" value="Genomic_DNA"/>
</dbReference>